<proteinExistence type="predicted"/>
<dbReference type="EMBL" id="QGKY02000094">
    <property type="protein sequence ID" value="KAF2602288.1"/>
    <property type="molecule type" value="Genomic_DNA"/>
</dbReference>
<feature type="region of interest" description="Disordered" evidence="1">
    <location>
        <begin position="1"/>
        <end position="56"/>
    </location>
</feature>
<organism evidence="2">
    <name type="scientific">Brassica cretica</name>
    <name type="common">Mustard</name>
    <dbReference type="NCBI Taxonomy" id="69181"/>
    <lineage>
        <taxon>Eukaryota</taxon>
        <taxon>Viridiplantae</taxon>
        <taxon>Streptophyta</taxon>
        <taxon>Embryophyta</taxon>
        <taxon>Tracheophyta</taxon>
        <taxon>Spermatophyta</taxon>
        <taxon>Magnoliopsida</taxon>
        <taxon>eudicotyledons</taxon>
        <taxon>Gunneridae</taxon>
        <taxon>Pentapetalae</taxon>
        <taxon>rosids</taxon>
        <taxon>malvids</taxon>
        <taxon>Brassicales</taxon>
        <taxon>Brassicaceae</taxon>
        <taxon>Brassiceae</taxon>
        <taxon>Brassica</taxon>
    </lineage>
</organism>
<sequence>MRTGRRSRVAPSRVTPSSVTPSVTSLRDAGKGTCVLQPASRRRAAPFSCERVSHPA</sequence>
<evidence type="ECO:0000313" key="2">
    <source>
        <dbReference type="EMBL" id="KAF2602288.1"/>
    </source>
</evidence>
<dbReference type="AlphaFoldDB" id="A0A8S9LA83"/>
<reference evidence="2" key="1">
    <citation type="submission" date="2019-12" db="EMBL/GenBank/DDBJ databases">
        <title>Genome sequencing and annotation of Brassica cretica.</title>
        <authorList>
            <person name="Studholme D.J."/>
            <person name="Sarris P.F."/>
        </authorList>
    </citation>
    <scope>NUCLEOTIDE SEQUENCE</scope>
    <source>
        <strain evidence="2">PFS-102/07</strain>
        <tissue evidence="2">Leaf</tissue>
    </source>
</reference>
<accession>A0A8S9LA83</accession>
<name>A0A8S9LA83_BRACR</name>
<comment type="caution">
    <text evidence="2">The sequence shown here is derived from an EMBL/GenBank/DDBJ whole genome shotgun (WGS) entry which is preliminary data.</text>
</comment>
<evidence type="ECO:0000256" key="1">
    <source>
        <dbReference type="SAM" id="MobiDB-lite"/>
    </source>
</evidence>
<feature type="compositionally biased region" description="Low complexity" evidence="1">
    <location>
        <begin position="9"/>
        <end position="25"/>
    </location>
</feature>
<protein>
    <submittedName>
        <fullName evidence="2">Uncharacterized protein</fullName>
    </submittedName>
</protein>
<gene>
    <name evidence="2" type="ORF">F2Q70_00025466</name>
</gene>